<dbReference type="Proteomes" id="UP000191285">
    <property type="component" value="Unassembled WGS sequence"/>
</dbReference>
<dbReference type="Pfam" id="PF02836">
    <property type="entry name" value="Glyco_hydro_2_C"/>
    <property type="match status" value="1"/>
</dbReference>
<dbReference type="InterPro" id="IPR008979">
    <property type="entry name" value="Galactose-bd-like_sf"/>
</dbReference>
<dbReference type="STRING" id="303698.A0A1V6SUE7"/>
<evidence type="ECO:0000256" key="2">
    <source>
        <dbReference type="ARBA" id="ARBA00022801"/>
    </source>
</evidence>
<evidence type="ECO:0000259" key="7">
    <source>
        <dbReference type="SMART" id="SM01038"/>
    </source>
</evidence>
<evidence type="ECO:0000313" key="8">
    <source>
        <dbReference type="EMBL" id="OQE17213.1"/>
    </source>
</evidence>
<dbReference type="SUPFAM" id="SSF74650">
    <property type="entry name" value="Galactose mutarotase-like"/>
    <property type="match status" value="1"/>
</dbReference>
<dbReference type="Pfam" id="PF16353">
    <property type="entry name" value="LacZ_4"/>
    <property type="match status" value="1"/>
</dbReference>
<dbReference type="InterPro" id="IPR006103">
    <property type="entry name" value="Glyco_hydro_2_cat"/>
</dbReference>
<dbReference type="InterPro" id="IPR050347">
    <property type="entry name" value="Bact_Beta-galactosidase"/>
</dbReference>
<comment type="caution">
    <text evidence="8">The sequence shown here is derived from an EMBL/GenBank/DDBJ whole genome shotgun (WGS) entry which is preliminary data.</text>
</comment>
<dbReference type="AlphaFoldDB" id="A0A1V6SUE7"/>
<evidence type="ECO:0000256" key="1">
    <source>
        <dbReference type="ARBA" id="ARBA00007401"/>
    </source>
</evidence>
<dbReference type="FunFam" id="3.20.20.80:FF:000018">
    <property type="entry name" value="Beta-galactosidase"/>
    <property type="match status" value="1"/>
</dbReference>
<feature type="domain" description="Beta galactosidase small chain/" evidence="7">
    <location>
        <begin position="751"/>
        <end position="1037"/>
    </location>
</feature>
<dbReference type="SMART" id="SM01038">
    <property type="entry name" value="Bgal_small_N"/>
    <property type="match status" value="1"/>
</dbReference>
<dbReference type="InterPro" id="IPR014718">
    <property type="entry name" value="GH-type_carb-bd"/>
</dbReference>
<comment type="similarity">
    <text evidence="1 5">Belongs to the glycosyl hydrolase 2 family.</text>
</comment>
<dbReference type="InterPro" id="IPR023232">
    <property type="entry name" value="Glyco_hydro_2_AS"/>
</dbReference>
<feature type="region of interest" description="Disordered" evidence="6">
    <location>
        <begin position="95"/>
        <end position="116"/>
    </location>
</feature>
<gene>
    <name evidence="8" type="ORF">PENSTE_c021G00610</name>
</gene>
<dbReference type="EMBL" id="MLKD01000021">
    <property type="protein sequence ID" value="OQE17213.1"/>
    <property type="molecule type" value="Genomic_DNA"/>
</dbReference>
<dbReference type="GO" id="GO:0009341">
    <property type="term" value="C:beta-galactosidase complex"/>
    <property type="evidence" value="ECO:0007669"/>
    <property type="project" value="InterPro"/>
</dbReference>
<name>A0A1V6SUE7_9EURO</name>
<dbReference type="InterPro" id="IPR006104">
    <property type="entry name" value="Glyco_hydro_2_N"/>
</dbReference>
<evidence type="ECO:0000313" key="9">
    <source>
        <dbReference type="Proteomes" id="UP000191285"/>
    </source>
</evidence>
<dbReference type="Gene3D" id="2.60.40.10">
    <property type="entry name" value="Immunoglobulins"/>
    <property type="match status" value="2"/>
</dbReference>
<dbReference type="InterPro" id="IPR006102">
    <property type="entry name" value="Ig-like_GH2"/>
</dbReference>
<proteinExistence type="inferred from homology"/>
<dbReference type="InterPro" id="IPR004199">
    <property type="entry name" value="B-gal_small/dom_5"/>
</dbReference>
<dbReference type="PRINTS" id="PR00132">
    <property type="entry name" value="GLHYDRLASE2"/>
</dbReference>
<dbReference type="Gene3D" id="3.20.20.80">
    <property type="entry name" value="Glycosidases"/>
    <property type="match status" value="1"/>
</dbReference>
<dbReference type="InterPro" id="IPR032312">
    <property type="entry name" value="LacZ_4"/>
</dbReference>
<evidence type="ECO:0000256" key="4">
    <source>
        <dbReference type="ARBA" id="ARBA00032230"/>
    </source>
</evidence>
<dbReference type="PANTHER" id="PTHR46323">
    <property type="entry name" value="BETA-GALACTOSIDASE"/>
    <property type="match status" value="1"/>
</dbReference>
<dbReference type="FunFam" id="2.60.120.260:FF:000125">
    <property type="entry name" value="Intracellular beta-galactosidase BgaD"/>
    <property type="match status" value="1"/>
</dbReference>
<dbReference type="InterPro" id="IPR017853">
    <property type="entry name" value="GH"/>
</dbReference>
<evidence type="ECO:0000256" key="6">
    <source>
        <dbReference type="SAM" id="MobiDB-lite"/>
    </source>
</evidence>
<dbReference type="GO" id="GO:0005990">
    <property type="term" value="P:lactose catabolic process"/>
    <property type="evidence" value="ECO:0007669"/>
    <property type="project" value="TreeGrafter"/>
</dbReference>
<dbReference type="GO" id="GO:0004565">
    <property type="term" value="F:beta-galactosidase activity"/>
    <property type="evidence" value="ECO:0007669"/>
    <property type="project" value="InterPro"/>
</dbReference>
<dbReference type="Pfam" id="PF02837">
    <property type="entry name" value="Glyco_hydro_2_N"/>
    <property type="match status" value="1"/>
</dbReference>
<dbReference type="SUPFAM" id="SSF51445">
    <property type="entry name" value="(Trans)glycosidases"/>
    <property type="match status" value="1"/>
</dbReference>
<keyword evidence="9" id="KW-1185">Reference proteome</keyword>
<protein>
    <recommendedName>
        <fullName evidence="4">Lactase</fullName>
    </recommendedName>
</protein>
<dbReference type="Gene3D" id="2.60.120.260">
    <property type="entry name" value="Galactose-binding domain-like"/>
    <property type="match status" value="1"/>
</dbReference>
<dbReference type="Pfam" id="PF00703">
    <property type="entry name" value="Glyco_hydro_2"/>
    <property type="match status" value="1"/>
</dbReference>
<dbReference type="UniPathway" id="UPA00280"/>
<dbReference type="PROSITE" id="PS00608">
    <property type="entry name" value="GLYCOSYL_HYDROL_F2_2"/>
    <property type="match status" value="1"/>
</dbReference>
<reference evidence="9" key="1">
    <citation type="journal article" date="2017" name="Nat. Microbiol.">
        <title>Global analysis of biosynthetic gene clusters reveals vast potential of secondary metabolite production in Penicillium species.</title>
        <authorList>
            <person name="Nielsen J.C."/>
            <person name="Grijseels S."/>
            <person name="Prigent S."/>
            <person name="Ji B."/>
            <person name="Dainat J."/>
            <person name="Nielsen K.F."/>
            <person name="Frisvad J.C."/>
            <person name="Workman M."/>
            <person name="Nielsen J."/>
        </authorList>
    </citation>
    <scope>NUCLEOTIDE SEQUENCE [LARGE SCALE GENOMIC DNA]</scope>
    <source>
        <strain evidence="9">IBT 24891</strain>
    </source>
</reference>
<keyword evidence="2 5" id="KW-0378">Hydrolase</keyword>
<sequence length="1044" mass="119127">MLELDDHLNDWENPRIFQRNKLPPRAYFLPETSLSLNGQWSFHYALSPNLAPDIEGLDKKDAPKSAEWTSIVVPGHWQLQGHGKPNYTNTVFPFPCDPPRVPSQNPTGTYRRSFDVPPDWDPSDQLRLRFDGVDSAYHLWLNGYEIGYAQGSRNPSEFDISSVVHRDAKNDLVVRVYQWSDGSYIEDQDQWWLSGIFRDVTLLAFPSNTRIEDFFVKTEFDELYEDAVLSITVNLTTNEPVFLQAAQWDPENQSSSMRSTCKTQAESGQAVLKIPVKSPRKWTAETPYLYDLRIWVRTSLSEEPLHEIKHRFGFRQVEIKKGNITVNGQPILFRGANRHDHHPQFGRAVPLSFIREDLLLLKQHNLNSLRCCHYPSHPRLYELCDELGLWVMDEADLECHGFYDAVAQPLNLPDSMGYEERKNHTFDKAAQYTSNNPEWKEAYLDRAIQMVQRDKNHPCIVIWSLGNESFYGQNHQAMYDYITATDPTRPIHYEGDSQAQSADMFSYMYPSVKRIEKLAVEEGEDFKKPIVLCEYGHAMGNAPGALEEYMEAFRKHRRLQGGWIWEWANHGLWDEKRGFHAYGGDFDDYPNDGTFVMDGLCFSNHTPTPGLVELKKAYSPVHASYDNGIISIENRYDFSGLEHLNAFYRVERLGSESSVISSGILELPSVKPGNTSTIELNPGLPITENGEIYNNGEIWLTVSFRIKECTTWAPNGHEVAWFQHLLRSLPISRSLSPRFPVRIETSKLNHSIIGSTFELTFSASTGGLTSWISQGRQLLDVDETIGTALTPGFWRPPTDNDMPSTLEERKRYGLHDMRSQLRSLCISQTFDSISVFTETWIGPPVLAWGFKVRTTYRIPGDGSLCIETHLQPQGSFPSELPRMGLDLRLVKDLGNAKWFGLGPGESYPDKKRSQKLGIFKADTDQLHTPYEVPQENGNRSETRWLRLSDGRGWGLLAFREAVDSDRDSTTQFQWAASRYSEKNIESAKHPCDLVPGDTVHVRLDAECSGVGTGACGPTTLEKYQVACEERRFNFTLVPYSGDEY</sequence>
<dbReference type="InterPro" id="IPR013783">
    <property type="entry name" value="Ig-like_fold"/>
</dbReference>
<dbReference type="InterPro" id="IPR011013">
    <property type="entry name" value="Gal_mutarotase_sf_dom"/>
</dbReference>
<evidence type="ECO:0000256" key="5">
    <source>
        <dbReference type="RuleBase" id="RU361154"/>
    </source>
</evidence>
<dbReference type="InterPro" id="IPR006101">
    <property type="entry name" value="Glyco_hydro_2"/>
</dbReference>
<dbReference type="Pfam" id="PF02929">
    <property type="entry name" value="Bgal_small_N"/>
    <property type="match status" value="1"/>
</dbReference>
<dbReference type="InterPro" id="IPR023230">
    <property type="entry name" value="Glyco_hydro_2_CS"/>
</dbReference>
<dbReference type="PROSITE" id="PS00719">
    <property type="entry name" value="GLYCOSYL_HYDROL_F2_1"/>
    <property type="match status" value="1"/>
</dbReference>
<dbReference type="InterPro" id="IPR036156">
    <property type="entry name" value="Beta-gal/glucu_dom_sf"/>
</dbReference>
<evidence type="ECO:0000256" key="3">
    <source>
        <dbReference type="ARBA" id="ARBA00023295"/>
    </source>
</evidence>
<organism evidence="8 9">
    <name type="scientific">Penicillium steckii</name>
    <dbReference type="NCBI Taxonomy" id="303698"/>
    <lineage>
        <taxon>Eukaryota</taxon>
        <taxon>Fungi</taxon>
        <taxon>Dikarya</taxon>
        <taxon>Ascomycota</taxon>
        <taxon>Pezizomycotina</taxon>
        <taxon>Eurotiomycetes</taxon>
        <taxon>Eurotiomycetidae</taxon>
        <taxon>Eurotiales</taxon>
        <taxon>Aspergillaceae</taxon>
        <taxon>Penicillium</taxon>
    </lineage>
</organism>
<dbReference type="SUPFAM" id="SSF49785">
    <property type="entry name" value="Galactose-binding domain-like"/>
    <property type="match status" value="1"/>
</dbReference>
<keyword evidence="3 5" id="KW-0326">Glycosidase</keyword>
<dbReference type="PANTHER" id="PTHR46323:SF1">
    <property type="entry name" value="LACTASE"/>
    <property type="match status" value="1"/>
</dbReference>
<dbReference type="Gene3D" id="2.70.98.10">
    <property type="match status" value="1"/>
</dbReference>
<dbReference type="GO" id="GO:0030246">
    <property type="term" value="F:carbohydrate binding"/>
    <property type="evidence" value="ECO:0007669"/>
    <property type="project" value="InterPro"/>
</dbReference>
<dbReference type="SUPFAM" id="SSF49303">
    <property type="entry name" value="beta-Galactosidase/glucuronidase domain"/>
    <property type="match status" value="2"/>
</dbReference>
<dbReference type="OrthoDB" id="408320at2759"/>
<accession>A0A1V6SUE7</accession>